<proteinExistence type="predicted"/>
<dbReference type="InParanoid" id="A7RP75"/>
<accession>A7RP75</accession>
<dbReference type="InterPro" id="IPR028927">
    <property type="entry name" value="Man-6-P_rcpt"/>
</dbReference>
<sequence>MADDEDPEKSSGNAKKSRNPVPEWHETCIGIWTKSTKDLGTKTTKMADDEDPEKSSGNAKKSRNPVPEWHETCIGIWTKSTKVDWFLISYPNGKKYNSHCGGTQRRSDVMVTCDPTADRGTLKIIEEYIYNSSSPNQGDQCYYLFEINNKAACTVKPSSLSPGSIILIVFVIVACVYLFLGFLYQRFIVGAKGMEQIPNYNLWKNFGSLQADGCNFLCRCADAKPPPRYKPMDDAIGDDSEVVIPRDRDDDHMLPM</sequence>
<dbReference type="eggNOG" id="ENOG502QTJ5">
    <property type="taxonomic scope" value="Eukaryota"/>
</dbReference>
<dbReference type="OMA" id="WHETCIG"/>
<dbReference type="HOGENOM" id="CLU_1087033_0_0_1"/>
<dbReference type="PANTHER" id="PTHR15071">
    <property type="entry name" value="MANNOSE-6-PHOSPHATE RECEPTOR FAMILY MEMBER"/>
    <property type="match status" value="1"/>
</dbReference>
<keyword evidence="3" id="KW-1133">Transmembrane helix</keyword>
<reference evidence="4 5" key="1">
    <citation type="journal article" date="2007" name="Science">
        <title>Sea anemone genome reveals ancestral eumetazoan gene repertoire and genomic organization.</title>
        <authorList>
            <person name="Putnam N.H."/>
            <person name="Srivastava M."/>
            <person name="Hellsten U."/>
            <person name="Dirks B."/>
            <person name="Chapman J."/>
            <person name="Salamov A."/>
            <person name="Terry A."/>
            <person name="Shapiro H."/>
            <person name="Lindquist E."/>
            <person name="Kapitonov V.V."/>
            <person name="Jurka J."/>
            <person name="Genikhovich G."/>
            <person name="Grigoriev I.V."/>
            <person name="Lucas S.M."/>
            <person name="Steele R.E."/>
            <person name="Finnerty J.R."/>
            <person name="Technau U."/>
            <person name="Martindale M.Q."/>
            <person name="Rokhsar D.S."/>
        </authorList>
    </citation>
    <scope>NUCLEOTIDE SEQUENCE [LARGE SCALE GENOMIC DNA]</scope>
    <source>
        <strain evidence="5">CH2 X CH6</strain>
    </source>
</reference>
<evidence type="ECO:0000256" key="1">
    <source>
        <dbReference type="ARBA" id="ARBA00023180"/>
    </source>
</evidence>
<dbReference type="Pfam" id="PF02157">
    <property type="entry name" value="Man-6-P_recep"/>
    <property type="match status" value="1"/>
</dbReference>
<evidence type="ECO:0000313" key="4">
    <source>
        <dbReference type="EMBL" id="EDO46637.1"/>
    </source>
</evidence>
<dbReference type="AlphaFoldDB" id="A7RP75"/>
<gene>
    <name evidence="4" type="ORF">NEMVEDRAFT_v1g239723</name>
</gene>
<feature type="region of interest" description="Disordered" evidence="2">
    <location>
        <begin position="1"/>
        <end position="66"/>
    </location>
</feature>
<organism evidence="4 5">
    <name type="scientific">Nematostella vectensis</name>
    <name type="common">Starlet sea anemone</name>
    <dbReference type="NCBI Taxonomy" id="45351"/>
    <lineage>
        <taxon>Eukaryota</taxon>
        <taxon>Metazoa</taxon>
        <taxon>Cnidaria</taxon>
        <taxon>Anthozoa</taxon>
        <taxon>Hexacorallia</taxon>
        <taxon>Actiniaria</taxon>
        <taxon>Edwardsiidae</taxon>
        <taxon>Nematostella</taxon>
    </lineage>
</organism>
<keyword evidence="3" id="KW-0472">Membrane</keyword>
<evidence type="ECO:0008006" key="6">
    <source>
        <dbReference type="Google" id="ProtNLM"/>
    </source>
</evidence>
<dbReference type="SUPFAM" id="SSF50911">
    <property type="entry name" value="Mannose 6-phosphate receptor domain"/>
    <property type="match status" value="1"/>
</dbReference>
<keyword evidence="5" id="KW-1185">Reference proteome</keyword>
<dbReference type="EMBL" id="DS469525">
    <property type="protein sequence ID" value="EDO46637.1"/>
    <property type="molecule type" value="Genomic_DNA"/>
</dbReference>
<dbReference type="Gene3D" id="2.70.130.10">
    <property type="entry name" value="Mannose-6-phosphate receptor binding domain"/>
    <property type="match status" value="1"/>
</dbReference>
<keyword evidence="1" id="KW-0325">Glycoprotein</keyword>
<name>A7RP75_NEMVE</name>
<dbReference type="PANTHER" id="PTHR15071:SF29">
    <property type="entry name" value="CATION-DEPENDENT MANNOSE-6-PHOSPHATE RECEPTOR"/>
    <property type="match status" value="1"/>
</dbReference>
<evidence type="ECO:0000313" key="5">
    <source>
        <dbReference type="Proteomes" id="UP000001593"/>
    </source>
</evidence>
<dbReference type="GO" id="GO:0006622">
    <property type="term" value="P:protein targeting to lysosome"/>
    <property type="evidence" value="ECO:0000318"/>
    <property type="project" value="GO_Central"/>
</dbReference>
<dbReference type="GO" id="GO:0005802">
    <property type="term" value="C:trans-Golgi network"/>
    <property type="evidence" value="ECO:0000318"/>
    <property type="project" value="GO_Central"/>
</dbReference>
<protein>
    <recommendedName>
        <fullName evidence="6">Cation-dependent mannose-6-phosphate receptor</fullName>
    </recommendedName>
</protein>
<evidence type="ECO:0000256" key="3">
    <source>
        <dbReference type="SAM" id="Phobius"/>
    </source>
</evidence>
<keyword evidence="3" id="KW-0812">Transmembrane</keyword>
<dbReference type="Proteomes" id="UP000001593">
    <property type="component" value="Unassembled WGS sequence"/>
</dbReference>
<feature type="transmembrane region" description="Helical" evidence="3">
    <location>
        <begin position="163"/>
        <end position="184"/>
    </location>
</feature>
<dbReference type="STRING" id="45351.A7RP75"/>
<dbReference type="InterPro" id="IPR009011">
    <property type="entry name" value="Man6P_isomerase_rcpt-bd_dom_sf"/>
</dbReference>
<evidence type="ECO:0000256" key="2">
    <source>
        <dbReference type="SAM" id="MobiDB-lite"/>
    </source>
</evidence>
<dbReference type="PhylomeDB" id="A7RP75"/>